<dbReference type="Proteomes" id="UP000033047">
    <property type="component" value="Unassembled WGS sequence"/>
</dbReference>
<dbReference type="STRING" id="927665.HMPREF1535_04489"/>
<dbReference type="PATRIC" id="fig|927665.4.peg.4609"/>
<evidence type="ECO:0000313" key="2">
    <source>
        <dbReference type="Proteomes" id="UP000033047"/>
    </source>
</evidence>
<sequence>MDKLEAYIGECPDRRTEIMKLAWLLGSDECHQKKGWTDLANKFFDKFRPEILTWCGFDLVDPWKERVPVNDRKFLSDLLGQMKVYYFNDVSFDFLAEHFYLCFRLEGTVGSFCTEMKVHDSDYSDCIKHFLNEINRINNKNKK</sequence>
<name>A0A0F5IR88_9BACT</name>
<evidence type="ECO:0000313" key="1">
    <source>
        <dbReference type="EMBL" id="KKB47632.1"/>
    </source>
</evidence>
<dbReference type="RefSeq" id="WP_010799906.1">
    <property type="nucleotide sequence ID" value="NZ_KQ033913.1"/>
</dbReference>
<proteinExistence type="predicted"/>
<protein>
    <submittedName>
        <fullName evidence="1">Uncharacterized protein</fullName>
    </submittedName>
</protein>
<dbReference type="GeneID" id="69979553"/>
<gene>
    <name evidence="1" type="ORF">HMPREF1535_04489</name>
</gene>
<comment type="caution">
    <text evidence="1">The sequence shown here is derived from an EMBL/GenBank/DDBJ whole genome shotgun (WGS) entry which is preliminary data.</text>
</comment>
<organism evidence="1 2">
    <name type="scientific">Parabacteroides goldsteinii DSM 19448 = WAL 12034</name>
    <dbReference type="NCBI Taxonomy" id="927665"/>
    <lineage>
        <taxon>Bacteria</taxon>
        <taxon>Pseudomonadati</taxon>
        <taxon>Bacteroidota</taxon>
        <taxon>Bacteroidia</taxon>
        <taxon>Bacteroidales</taxon>
        <taxon>Tannerellaceae</taxon>
        <taxon>Parabacteroides</taxon>
    </lineage>
</organism>
<accession>A0A0F5IR88</accession>
<reference evidence="1 2" key="1">
    <citation type="submission" date="2013-04" db="EMBL/GenBank/DDBJ databases">
        <title>The Genome Sequence of Parabacteroides goldsteinii DSM 19448.</title>
        <authorList>
            <consortium name="The Broad Institute Genomics Platform"/>
            <person name="Earl A."/>
            <person name="Ward D."/>
            <person name="Feldgarden M."/>
            <person name="Gevers D."/>
            <person name="Martens E."/>
            <person name="Sakamoto M."/>
            <person name="Benno Y."/>
            <person name="Song Y."/>
            <person name="Liu C."/>
            <person name="Lee J."/>
            <person name="Bolanos M."/>
            <person name="Vaisanen M.L."/>
            <person name="Finegold S.M."/>
            <person name="Walker B."/>
            <person name="Young S."/>
            <person name="Zeng Q."/>
            <person name="Gargeya S."/>
            <person name="Fitzgerald M."/>
            <person name="Haas B."/>
            <person name="Abouelleil A."/>
            <person name="Allen A.W."/>
            <person name="Alvarado L."/>
            <person name="Arachchi H.M."/>
            <person name="Berlin A.M."/>
            <person name="Chapman S.B."/>
            <person name="Gainer-Dewar J."/>
            <person name="Goldberg J."/>
            <person name="Griggs A."/>
            <person name="Gujja S."/>
            <person name="Hansen M."/>
            <person name="Howarth C."/>
            <person name="Imamovic A."/>
            <person name="Ireland A."/>
            <person name="Larimer J."/>
            <person name="McCowan C."/>
            <person name="Murphy C."/>
            <person name="Pearson M."/>
            <person name="Poon T.W."/>
            <person name="Priest M."/>
            <person name="Roberts A."/>
            <person name="Saif S."/>
            <person name="Shea T."/>
            <person name="Sisk P."/>
            <person name="Sykes S."/>
            <person name="Wortman J."/>
            <person name="Nusbaum C."/>
            <person name="Birren B."/>
        </authorList>
    </citation>
    <scope>NUCLEOTIDE SEQUENCE [LARGE SCALE GENOMIC DNA]</scope>
    <source>
        <strain evidence="1 2">DSM 19448</strain>
    </source>
</reference>
<dbReference type="HOGENOM" id="CLU_1804346_0_0_10"/>
<dbReference type="AlphaFoldDB" id="A0A0F5IR88"/>
<dbReference type="EMBL" id="AQHV01000025">
    <property type="protein sequence ID" value="KKB47632.1"/>
    <property type="molecule type" value="Genomic_DNA"/>
</dbReference>